<dbReference type="AlphaFoldDB" id="A0A2V4NQ50"/>
<comment type="caution">
    <text evidence="1">The sequence shown here is derived from an EMBL/GenBank/DDBJ whole genome shotgun (WGS) entry which is preliminary data.</text>
</comment>
<evidence type="ECO:0000313" key="1">
    <source>
        <dbReference type="EMBL" id="PYC78258.1"/>
    </source>
</evidence>
<evidence type="ECO:0000313" key="2">
    <source>
        <dbReference type="Proteomes" id="UP000248039"/>
    </source>
</evidence>
<name>A0A2V4NQ50_9ACTN</name>
<dbReference type="Proteomes" id="UP000248039">
    <property type="component" value="Unassembled WGS sequence"/>
</dbReference>
<dbReference type="RefSeq" id="WP_110670414.1">
    <property type="nucleotide sequence ID" value="NZ_PYBW01000052.1"/>
</dbReference>
<proteinExistence type="predicted"/>
<dbReference type="Gene3D" id="3.40.1410.10">
    <property type="entry name" value="Chorismate lyase-like"/>
    <property type="match status" value="1"/>
</dbReference>
<dbReference type="SUPFAM" id="SSF64288">
    <property type="entry name" value="Chorismate lyase-like"/>
    <property type="match status" value="1"/>
</dbReference>
<accession>A0A2V4NQ50</accession>
<reference evidence="1 2" key="1">
    <citation type="submission" date="2018-03" db="EMBL/GenBank/DDBJ databases">
        <title>Bioinformatic expansion and discovery of thiopeptide antibiotics.</title>
        <authorList>
            <person name="Schwalen C.J."/>
            <person name="Hudson G.A."/>
            <person name="Mitchell D.A."/>
        </authorList>
    </citation>
    <scope>NUCLEOTIDE SEQUENCE [LARGE SCALE GENOMIC DNA]</scope>
    <source>
        <strain evidence="1 2">ATCC 21389</strain>
    </source>
</reference>
<dbReference type="InterPro" id="IPR028978">
    <property type="entry name" value="Chorismate_lyase_/UTRA_dom_sf"/>
</dbReference>
<dbReference type="OrthoDB" id="3690060at2"/>
<keyword evidence="2" id="KW-1185">Reference proteome</keyword>
<sequence length="170" mass="18458">MPGRSTLPAETRLILGSDGSTTLLLESLLGVPLAVHVLTEAVVTADELSAPALRSLALPPDAELVSRSSELRTPQGHRVSSNRVLYPHDSADWLRTDRTPLGHRLRGRGTAQHRELLGSGLAVWDAQTLAVCAFKEYLIRCADGQWFHVSERFNPAHVPVTERTAAGAVR</sequence>
<protein>
    <recommendedName>
        <fullName evidence="3">Chorismate lyase</fullName>
    </recommendedName>
</protein>
<organism evidence="1 2">
    <name type="scientific">Streptomyces tateyamensis</name>
    <dbReference type="NCBI Taxonomy" id="565073"/>
    <lineage>
        <taxon>Bacteria</taxon>
        <taxon>Bacillati</taxon>
        <taxon>Actinomycetota</taxon>
        <taxon>Actinomycetes</taxon>
        <taxon>Kitasatosporales</taxon>
        <taxon>Streptomycetaceae</taxon>
        <taxon>Streptomyces</taxon>
    </lineage>
</organism>
<dbReference type="EMBL" id="PYBW01000052">
    <property type="protein sequence ID" value="PYC78258.1"/>
    <property type="molecule type" value="Genomic_DNA"/>
</dbReference>
<gene>
    <name evidence="1" type="ORF">C7C46_16620</name>
</gene>
<evidence type="ECO:0008006" key="3">
    <source>
        <dbReference type="Google" id="ProtNLM"/>
    </source>
</evidence>